<proteinExistence type="inferred from homology"/>
<dbReference type="InterPro" id="IPR044861">
    <property type="entry name" value="IPNS-like_FE2OG_OXY"/>
</dbReference>
<evidence type="ECO:0000259" key="3">
    <source>
        <dbReference type="PROSITE" id="PS51471"/>
    </source>
</evidence>
<dbReference type="PROSITE" id="PS51471">
    <property type="entry name" value="FE2OG_OXY"/>
    <property type="match status" value="1"/>
</dbReference>
<keyword evidence="2" id="KW-0560">Oxidoreductase</keyword>
<dbReference type="Proteomes" id="UP000566819">
    <property type="component" value="Unassembled WGS sequence"/>
</dbReference>
<dbReference type="AlphaFoldDB" id="A0A8H4W0L7"/>
<keyword evidence="2" id="KW-0479">Metal-binding</keyword>
<dbReference type="GO" id="GO:0016491">
    <property type="term" value="F:oxidoreductase activity"/>
    <property type="evidence" value="ECO:0007669"/>
    <property type="project" value="UniProtKB-KW"/>
</dbReference>
<sequence length="303" mass="34203">MVVPVLDASRFVGDSPTDRFKFAEELLDSLQKHGFVRLRDHGISDETVEEMFRLVRQPSRTKISAVYEKISGGGLTTDSADCKEHFDQGPANDEQFPNKWPSEVDLPNFRTTMENFYLLAETVSLYILEALEMALKLPQSSFLNMMVHNASELRLNHYPAISIADMREKNINRTSPHFDLGVITLLFQDGIGGLEIQDRDRPGSFMPVEPSVQSEMMVNVAETFLRWTNDVVSAGLHRVTIPESLKEADGGLIEERFSVVYLCKADRDASVAPLKEFVTEKGSKYGHISALEYHQQRLGLAYQ</sequence>
<dbReference type="InterPro" id="IPR050231">
    <property type="entry name" value="Iron_ascorbate_oxido_reductase"/>
</dbReference>
<dbReference type="PANTHER" id="PTHR47990">
    <property type="entry name" value="2-OXOGLUTARATE (2OG) AND FE(II)-DEPENDENT OXYGENASE SUPERFAMILY PROTEIN-RELATED"/>
    <property type="match status" value="1"/>
</dbReference>
<dbReference type="InterPro" id="IPR005123">
    <property type="entry name" value="Oxoglu/Fe-dep_dioxygenase_dom"/>
</dbReference>
<gene>
    <name evidence="4" type="ORF">G7Y89_g8930</name>
</gene>
<dbReference type="Pfam" id="PF03171">
    <property type="entry name" value="2OG-FeII_Oxy"/>
    <property type="match status" value="1"/>
</dbReference>
<dbReference type="Gene3D" id="2.60.120.330">
    <property type="entry name" value="B-lactam Antibiotic, Isopenicillin N Synthase, Chain"/>
    <property type="match status" value="1"/>
</dbReference>
<evidence type="ECO:0000256" key="2">
    <source>
        <dbReference type="RuleBase" id="RU003682"/>
    </source>
</evidence>
<evidence type="ECO:0000313" key="5">
    <source>
        <dbReference type="Proteomes" id="UP000566819"/>
    </source>
</evidence>
<dbReference type="OrthoDB" id="288590at2759"/>
<dbReference type="Pfam" id="PF14226">
    <property type="entry name" value="DIOX_N"/>
    <property type="match status" value="1"/>
</dbReference>
<evidence type="ECO:0000256" key="1">
    <source>
        <dbReference type="ARBA" id="ARBA00008056"/>
    </source>
</evidence>
<evidence type="ECO:0000313" key="4">
    <source>
        <dbReference type="EMBL" id="KAF4629217.1"/>
    </source>
</evidence>
<protein>
    <recommendedName>
        <fullName evidence="3">Fe2OG dioxygenase domain-containing protein</fullName>
    </recommendedName>
</protein>
<dbReference type="GO" id="GO:0046872">
    <property type="term" value="F:metal ion binding"/>
    <property type="evidence" value="ECO:0007669"/>
    <property type="project" value="UniProtKB-KW"/>
</dbReference>
<comment type="similarity">
    <text evidence="1 2">Belongs to the iron/ascorbate-dependent oxidoreductase family.</text>
</comment>
<keyword evidence="5" id="KW-1185">Reference proteome</keyword>
<dbReference type="SUPFAM" id="SSF51197">
    <property type="entry name" value="Clavaminate synthase-like"/>
    <property type="match status" value="1"/>
</dbReference>
<keyword evidence="2" id="KW-0408">Iron</keyword>
<reference evidence="4 5" key="1">
    <citation type="submission" date="2020-03" db="EMBL/GenBank/DDBJ databases">
        <title>Draft Genome Sequence of Cudoniella acicularis.</title>
        <authorList>
            <person name="Buettner E."/>
            <person name="Kellner H."/>
        </authorList>
    </citation>
    <scope>NUCLEOTIDE SEQUENCE [LARGE SCALE GENOMIC DNA]</scope>
    <source>
        <strain evidence="4 5">DSM 108380</strain>
    </source>
</reference>
<dbReference type="InterPro" id="IPR027443">
    <property type="entry name" value="IPNS-like_sf"/>
</dbReference>
<dbReference type="EMBL" id="JAAMPI010000705">
    <property type="protein sequence ID" value="KAF4629217.1"/>
    <property type="molecule type" value="Genomic_DNA"/>
</dbReference>
<name>A0A8H4W0L7_9HELO</name>
<dbReference type="GO" id="GO:0044283">
    <property type="term" value="P:small molecule biosynthetic process"/>
    <property type="evidence" value="ECO:0007669"/>
    <property type="project" value="UniProtKB-ARBA"/>
</dbReference>
<comment type="caution">
    <text evidence="4">The sequence shown here is derived from an EMBL/GenBank/DDBJ whole genome shotgun (WGS) entry which is preliminary data.</text>
</comment>
<dbReference type="InterPro" id="IPR026992">
    <property type="entry name" value="DIOX_N"/>
</dbReference>
<accession>A0A8H4W0L7</accession>
<organism evidence="4 5">
    <name type="scientific">Cudoniella acicularis</name>
    <dbReference type="NCBI Taxonomy" id="354080"/>
    <lineage>
        <taxon>Eukaryota</taxon>
        <taxon>Fungi</taxon>
        <taxon>Dikarya</taxon>
        <taxon>Ascomycota</taxon>
        <taxon>Pezizomycotina</taxon>
        <taxon>Leotiomycetes</taxon>
        <taxon>Helotiales</taxon>
        <taxon>Tricladiaceae</taxon>
        <taxon>Cudoniella</taxon>
    </lineage>
</organism>
<feature type="domain" description="Fe2OG dioxygenase" evidence="3">
    <location>
        <begin position="149"/>
        <end position="265"/>
    </location>
</feature>